<accession>A0AAD4W806</accession>
<evidence type="ECO:0000313" key="2">
    <source>
        <dbReference type="EMBL" id="KAI5338519.1"/>
    </source>
</evidence>
<organism evidence="2 3">
    <name type="scientific">Prunus dulcis</name>
    <name type="common">Almond</name>
    <name type="synonym">Amygdalus dulcis</name>
    <dbReference type="NCBI Taxonomy" id="3755"/>
    <lineage>
        <taxon>Eukaryota</taxon>
        <taxon>Viridiplantae</taxon>
        <taxon>Streptophyta</taxon>
        <taxon>Embryophyta</taxon>
        <taxon>Tracheophyta</taxon>
        <taxon>Spermatophyta</taxon>
        <taxon>Magnoliopsida</taxon>
        <taxon>eudicotyledons</taxon>
        <taxon>Gunneridae</taxon>
        <taxon>Pentapetalae</taxon>
        <taxon>rosids</taxon>
        <taxon>fabids</taxon>
        <taxon>Rosales</taxon>
        <taxon>Rosaceae</taxon>
        <taxon>Amygdaloideae</taxon>
        <taxon>Amygdaleae</taxon>
        <taxon>Prunus</taxon>
    </lineage>
</organism>
<comment type="caution">
    <text evidence="2">The sequence shown here is derived from an EMBL/GenBank/DDBJ whole genome shotgun (WGS) entry which is preliminary data.</text>
</comment>
<feature type="compositionally biased region" description="Basic and acidic residues" evidence="1">
    <location>
        <begin position="216"/>
        <end position="233"/>
    </location>
</feature>
<dbReference type="Proteomes" id="UP001054821">
    <property type="component" value="Chromosome 3"/>
</dbReference>
<sequence length="244" mass="27633">MLSDYKLTDESEVREALNGYPASEWLANSSNYAHYRDEYIRYRHYEDLREAETSLLSHGQCEYHAWAAENGSKLVRIPRGQDSLDLPLPAGMTHVTAEAATKILQLNAGLNAVLFSTSLEASIEIRRLRQEIEILKNTSGTTIASSGIGEDVLDDDAEHTKIVIPEEHEEDEEEEEEEEEEEDEEEDEDDAWIEEKEVGDDDEEADEDGAAAKGNLDAEQHSTDQKYKVEKSLRSCTPKRKKTK</sequence>
<dbReference type="AlphaFoldDB" id="A0AAD4W806"/>
<keyword evidence="3" id="KW-1185">Reference proteome</keyword>
<name>A0AAD4W806_PRUDU</name>
<gene>
    <name evidence="2" type="ORF">L3X38_017790</name>
</gene>
<dbReference type="EMBL" id="JAJFAZ020000003">
    <property type="protein sequence ID" value="KAI5338519.1"/>
    <property type="molecule type" value="Genomic_DNA"/>
</dbReference>
<reference evidence="2 3" key="1">
    <citation type="journal article" date="2022" name="G3 (Bethesda)">
        <title>Whole-genome sequence and methylome profiling of the almond [Prunus dulcis (Mill.) D.A. Webb] cultivar 'Nonpareil'.</title>
        <authorList>
            <person name="D'Amico-Willman K.M."/>
            <person name="Ouma W.Z."/>
            <person name="Meulia T."/>
            <person name="Sideli G.M."/>
            <person name="Gradziel T.M."/>
            <person name="Fresnedo-Ramirez J."/>
        </authorList>
    </citation>
    <scope>NUCLEOTIDE SEQUENCE [LARGE SCALE GENOMIC DNA]</scope>
    <source>
        <strain evidence="2">Clone GOH B32 T37-40</strain>
    </source>
</reference>
<protein>
    <submittedName>
        <fullName evidence="2">Uncharacterized protein</fullName>
    </submittedName>
</protein>
<evidence type="ECO:0000256" key="1">
    <source>
        <dbReference type="SAM" id="MobiDB-lite"/>
    </source>
</evidence>
<feature type="region of interest" description="Disordered" evidence="1">
    <location>
        <begin position="162"/>
        <end position="244"/>
    </location>
</feature>
<evidence type="ECO:0000313" key="3">
    <source>
        <dbReference type="Proteomes" id="UP001054821"/>
    </source>
</evidence>
<feature type="compositionally biased region" description="Acidic residues" evidence="1">
    <location>
        <begin position="167"/>
        <end position="209"/>
    </location>
</feature>
<proteinExistence type="predicted"/>